<feature type="transmembrane region" description="Helical" evidence="7">
    <location>
        <begin position="113"/>
        <end position="134"/>
    </location>
</feature>
<reference evidence="9 10" key="1">
    <citation type="submission" date="2015-09" db="EMBL/GenBank/DDBJ databases">
        <authorList>
            <consortium name="Pathogen Informatics"/>
        </authorList>
    </citation>
    <scope>NUCLEOTIDE SEQUENCE [LARGE SCALE GENOMIC DNA]</scope>
    <source>
        <strain evidence="9 10">2789STDY5608850</strain>
    </source>
</reference>
<evidence type="ECO:0000313" key="10">
    <source>
        <dbReference type="Proteomes" id="UP000095651"/>
    </source>
</evidence>
<evidence type="ECO:0000256" key="6">
    <source>
        <dbReference type="ARBA" id="ARBA00023136"/>
    </source>
</evidence>
<feature type="domain" description="ABC transmembrane type-1" evidence="8">
    <location>
        <begin position="78"/>
        <end position="267"/>
    </location>
</feature>
<keyword evidence="6 7" id="KW-0472">Membrane</keyword>
<accession>A0A174AYS6</accession>
<gene>
    <name evidence="9" type="primary">ycjP_28</name>
    <name evidence="9" type="ORF">ERS852407_01431</name>
</gene>
<dbReference type="RefSeq" id="WP_055653829.1">
    <property type="nucleotide sequence ID" value="NZ_CABIXC010000003.1"/>
</dbReference>
<name>A0A174AYS6_9FIRM</name>
<feature type="transmembrane region" description="Helical" evidence="7">
    <location>
        <begin position="82"/>
        <end position="101"/>
    </location>
</feature>
<evidence type="ECO:0000256" key="7">
    <source>
        <dbReference type="RuleBase" id="RU363032"/>
    </source>
</evidence>
<keyword evidence="3" id="KW-1003">Cell membrane</keyword>
<protein>
    <submittedName>
        <fullName evidence="9">Monosaccharide-transporting ATPase</fullName>
    </submittedName>
</protein>
<dbReference type="Gene3D" id="1.10.3720.10">
    <property type="entry name" value="MetI-like"/>
    <property type="match status" value="1"/>
</dbReference>
<evidence type="ECO:0000256" key="5">
    <source>
        <dbReference type="ARBA" id="ARBA00022989"/>
    </source>
</evidence>
<dbReference type="PANTHER" id="PTHR43744">
    <property type="entry name" value="ABC TRANSPORTER PERMEASE PROTEIN MG189-RELATED-RELATED"/>
    <property type="match status" value="1"/>
</dbReference>
<sequence>MTAKKKKRLYQIFVVFLLLIAAAAALIPFLYLLITSCINDMSLLFKNGIALKITPDMLGIGNYKLLFTNNDGMFFSWFKNSVTITILFTVLSIVFSSMVGYGVSMYNFKGKKILVVLIMSTMMIPVETLMIPLYNEMKSFRLLNTHLGVVLPFAVSAFTIYFFMQYAQSLSPEFMEAARIDGCGEIRIFWNIMVPLMKPAFASMTILQATNSWNDFLWPLIVMSKNRNFTLTVGLQTYLSPYGNNYNLLFAGSVLSVVPVMIIFFACQKLFMEGMVMGGIKG</sequence>
<keyword evidence="4 7" id="KW-0812">Transmembrane</keyword>
<feature type="transmembrane region" description="Helical" evidence="7">
    <location>
        <begin position="12"/>
        <end position="34"/>
    </location>
</feature>
<keyword evidence="5 7" id="KW-1133">Transmembrane helix</keyword>
<dbReference type="EMBL" id="CYZE01000003">
    <property type="protein sequence ID" value="CUN93757.1"/>
    <property type="molecule type" value="Genomic_DNA"/>
</dbReference>
<dbReference type="Proteomes" id="UP000095651">
    <property type="component" value="Unassembled WGS sequence"/>
</dbReference>
<dbReference type="PANTHER" id="PTHR43744:SF2">
    <property type="entry name" value="ARABINOOLIGOSACCHARIDES TRANSPORT SYSTEM PERMEASE PROTEIN ARAQ"/>
    <property type="match status" value="1"/>
</dbReference>
<comment type="similarity">
    <text evidence="7">Belongs to the binding-protein-dependent transport system permease family.</text>
</comment>
<dbReference type="Pfam" id="PF00528">
    <property type="entry name" value="BPD_transp_1"/>
    <property type="match status" value="1"/>
</dbReference>
<feature type="transmembrane region" description="Helical" evidence="7">
    <location>
        <begin position="146"/>
        <end position="167"/>
    </location>
</feature>
<dbReference type="InterPro" id="IPR035906">
    <property type="entry name" value="MetI-like_sf"/>
</dbReference>
<feature type="transmembrane region" description="Helical" evidence="7">
    <location>
        <begin position="188"/>
        <end position="209"/>
    </location>
</feature>
<dbReference type="InterPro" id="IPR000515">
    <property type="entry name" value="MetI-like"/>
</dbReference>
<dbReference type="GO" id="GO:0005886">
    <property type="term" value="C:plasma membrane"/>
    <property type="evidence" value="ECO:0007669"/>
    <property type="project" value="UniProtKB-SubCell"/>
</dbReference>
<evidence type="ECO:0000256" key="2">
    <source>
        <dbReference type="ARBA" id="ARBA00022448"/>
    </source>
</evidence>
<comment type="subcellular location">
    <subcellularLocation>
        <location evidence="1 7">Cell membrane</location>
        <topology evidence="1 7">Multi-pass membrane protein</topology>
    </subcellularLocation>
</comment>
<evidence type="ECO:0000256" key="4">
    <source>
        <dbReference type="ARBA" id="ARBA00022692"/>
    </source>
</evidence>
<evidence type="ECO:0000313" key="9">
    <source>
        <dbReference type="EMBL" id="CUN93757.1"/>
    </source>
</evidence>
<dbReference type="CDD" id="cd06261">
    <property type="entry name" value="TM_PBP2"/>
    <property type="match status" value="1"/>
</dbReference>
<evidence type="ECO:0000256" key="1">
    <source>
        <dbReference type="ARBA" id="ARBA00004651"/>
    </source>
</evidence>
<dbReference type="AlphaFoldDB" id="A0A174AYS6"/>
<proteinExistence type="inferred from homology"/>
<keyword evidence="2 7" id="KW-0813">Transport</keyword>
<dbReference type="GO" id="GO:0055085">
    <property type="term" value="P:transmembrane transport"/>
    <property type="evidence" value="ECO:0007669"/>
    <property type="project" value="InterPro"/>
</dbReference>
<feature type="transmembrane region" description="Helical" evidence="7">
    <location>
        <begin position="248"/>
        <end position="267"/>
    </location>
</feature>
<dbReference type="PROSITE" id="PS50928">
    <property type="entry name" value="ABC_TM1"/>
    <property type="match status" value="1"/>
</dbReference>
<dbReference type="SUPFAM" id="SSF161098">
    <property type="entry name" value="MetI-like"/>
    <property type="match status" value="1"/>
</dbReference>
<evidence type="ECO:0000259" key="8">
    <source>
        <dbReference type="PROSITE" id="PS50928"/>
    </source>
</evidence>
<evidence type="ECO:0000256" key="3">
    <source>
        <dbReference type="ARBA" id="ARBA00022475"/>
    </source>
</evidence>
<organism evidence="9 10">
    <name type="scientific">Hungatella hathewayi</name>
    <dbReference type="NCBI Taxonomy" id="154046"/>
    <lineage>
        <taxon>Bacteria</taxon>
        <taxon>Bacillati</taxon>
        <taxon>Bacillota</taxon>
        <taxon>Clostridia</taxon>
        <taxon>Lachnospirales</taxon>
        <taxon>Lachnospiraceae</taxon>
        <taxon>Hungatella</taxon>
    </lineage>
</organism>